<dbReference type="RefSeq" id="WP_136723246.1">
    <property type="nucleotide sequence ID" value="NZ_SUMC01000007.1"/>
</dbReference>
<sequence>MTVFLAAFCTALLPAAAPHASAATHKDLFGNRLYVVNKTSHSVSVIDTNTNKVVGSPISVGDNPFGGTGVVAAERESN</sequence>
<proteinExistence type="predicted"/>
<organism evidence="2 3">
    <name type="scientific">Actinacidiphila oryziradicis</name>
    <dbReference type="NCBI Taxonomy" id="2571141"/>
    <lineage>
        <taxon>Bacteria</taxon>
        <taxon>Bacillati</taxon>
        <taxon>Actinomycetota</taxon>
        <taxon>Actinomycetes</taxon>
        <taxon>Kitasatosporales</taxon>
        <taxon>Streptomycetaceae</taxon>
        <taxon>Actinacidiphila</taxon>
    </lineage>
</organism>
<dbReference type="Gene3D" id="2.130.10.10">
    <property type="entry name" value="YVTN repeat-like/Quinoprotein amine dehydrogenase"/>
    <property type="match status" value="1"/>
</dbReference>
<dbReference type="OrthoDB" id="491589at2"/>
<evidence type="ECO:0000313" key="3">
    <source>
        <dbReference type="Proteomes" id="UP000305778"/>
    </source>
</evidence>
<dbReference type="InterPro" id="IPR015943">
    <property type="entry name" value="WD40/YVTN_repeat-like_dom_sf"/>
</dbReference>
<name>A0A4U0SPJ6_9ACTN</name>
<dbReference type="InterPro" id="IPR011964">
    <property type="entry name" value="YVTN_b-propeller_repeat"/>
</dbReference>
<dbReference type="AlphaFoldDB" id="A0A4U0SPJ6"/>
<dbReference type="EMBL" id="SUMC01000007">
    <property type="protein sequence ID" value="TKA11786.1"/>
    <property type="molecule type" value="Genomic_DNA"/>
</dbReference>
<feature type="signal peptide" evidence="1">
    <location>
        <begin position="1"/>
        <end position="22"/>
    </location>
</feature>
<dbReference type="NCBIfam" id="TIGR02276">
    <property type="entry name" value="beta_rpt_yvtn"/>
    <property type="match status" value="1"/>
</dbReference>
<feature type="chain" id="PRO_5020439737" description="YncE family protein" evidence="1">
    <location>
        <begin position="23"/>
        <end position="78"/>
    </location>
</feature>
<dbReference type="SUPFAM" id="SSF51004">
    <property type="entry name" value="C-terminal (heme d1) domain of cytochrome cd1-nitrite reductase"/>
    <property type="match status" value="1"/>
</dbReference>
<keyword evidence="3" id="KW-1185">Reference proteome</keyword>
<reference evidence="2 3" key="1">
    <citation type="submission" date="2019-04" db="EMBL/GenBank/DDBJ databases">
        <title>Streptomyces oryziradicis sp. nov., a novel actinomycete isolated from rhizosphere soil of rice (Oryza sativa L.).</title>
        <authorList>
            <person name="Li C."/>
        </authorList>
    </citation>
    <scope>NUCLEOTIDE SEQUENCE [LARGE SCALE GENOMIC DNA]</scope>
    <source>
        <strain evidence="2 3">NEAU-C40</strain>
    </source>
</reference>
<evidence type="ECO:0000313" key="2">
    <source>
        <dbReference type="EMBL" id="TKA11786.1"/>
    </source>
</evidence>
<dbReference type="InterPro" id="IPR011048">
    <property type="entry name" value="Haem_d1_sf"/>
</dbReference>
<protein>
    <recommendedName>
        <fullName evidence="4">YncE family protein</fullName>
    </recommendedName>
</protein>
<accession>A0A4U0SPJ6</accession>
<evidence type="ECO:0000256" key="1">
    <source>
        <dbReference type="SAM" id="SignalP"/>
    </source>
</evidence>
<gene>
    <name evidence="2" type="ORF">FCI23_10715</name>
</gene>
<keyword evidence="1" id="KW-0732">Signal</keyword>
<evidence type="ECO:0008006" key="4">
    <source>
        <dbReference type="Google" id="ProtNLM"/>
    </source>
</evidence>
<comment type="caution">
    <text evidence="2">The sequence shown here is derived from an EMBL/GenBank/DDBJ whole genome shotgun (WGS) entry which is preliminary data.</text>
</comment>
<dbReference type="Proteomes" id="UP000305778">
    <property type="component" value="Unassembled WGS sequence"/>
</dbReference>